<dbReference type="AlphaFoldDB" id="A0A1F7WTS2"/>
<reference evidence="1 2" key="1">
    <citation type="journal article" date="2016" name="Nat. Commun.">
        <title>Thousands of microbial genomes shed light on interconnected biogeochemical processes in an aquifer system.</title>
        <authorList>
            <person name="Anantharaman K."/>
            <person name="Brown C.T."/>
            <person name="Hug L.A."/>
            <person name="Sharon I."/>
            <person name="Castelle C.J."/>
            <person name="Probst A.J."/>
            <person name="Thomas B.C."/>
            <person name="Singh A."/>
            <person name="Wilkins M.J."/>
            <person name="Karaoz U."/>
            <person name="Brodie E.L."/>
            <person name="Williams K.H."/>
            <person name="Hubbard S.S."/>
            <person name="Banfield J.F."/>
        </authorList>
    </citation>
    <scope>NUCLEOTIDE SEQUENCE [LARGE SCALE GENOMIC DNA]</scope>
</reference>
<gene>
    <name evidence="1" type="ORF">A2125_01500</name>
</gene>
<dbReference type="Proteomes" id="UP000178812">
    <property type="component" value="Unassembled WGS sequence"/>
</dbReference>
<name>A0A1F7WTS2_9BACT</name>
<sequence>MSSFLSGPVQVAAQTLHSSSADKYHNFGELIFSNDGRAFRYCKAGEALVAGNLYQSAAEDTGTQNMTAVAASIGDTLIASTTTVTVTANEYAEGFILVSVTPGVGRQYKIKGHIAYTTAAPTFNLAEEVKVALTTTSRLDAFANPYSGVIVYPVTETGAAVGVSVHPIASAEFGWMQVGGIACVEAQNALTVGLPVVASDDDAGCVETITDGAHELLARVGTALTGVADGEFGAIKLELI</sequence>
<evidence type="ECO:0000313" key="2">
    <source>
        <dbReference type="Proteomes" id="UP000178812"/>
    </source>
</evidence>
<dbReference type="EMBL" id="MGFM01000006">
    <property type="protein sequence ID" value="OGM06047.1"/>
    <property type="molecule type" value="Genomic_DNA"/>
</dbReference>
<evidence type="ECO:0000313" key="1">
    <source>
        <dbReference type="EMBL" id="OGM06047.1"/>
    </source>
</evidence>
<protein>
    <submittedName>
        <fullName evidence="1">Uncharacterized protein</fullName>
    </submittedName>
</protein>
<accession>A0A1F7WTS2</accession>
<proteinExistence type="predicted"/>
<organism evidence="1 2">
    <name type="scientific">Candidatus Woesebacteria bacterium GWB1_43_5</name>
    <dbReference type="NCBI Taxonomy" id="1802474"/>
    <lineage>
        <taxon>Bacteria</taxon>
        <taxon>Candidatus Woeseibacteriota</taxon>
    </lineage>
</organism>
<comment type="caution">
    <text evidence="1">The sequence shown here is derived from an EMBL/GenBank/DDBJ whole genome shotgun (WGS) entry which is preliminary data.</text>
</comment>